<evidence type="ECO:0000259" key="6">
    <source>
        <dbReference type="PROSITE" id="PS50850"/>
    </source>
</evidence>
<dbReference type="Pfam" id="PF07690">
    <property type="entry name" value="MFS_1"/>
    <property type="match status" value="1"/>
</dbReference>
<feature type="transmembrane region" description="Helical" evidence="5">
    <location>
        <begin position="75"/>
        <end position="98"/>
    </location>
</feature>
<feature type="transmembrane region" description="Helical" evidence="5">
    <location>
        <begin position="46"/>
        <end position="63"/>
    </location>
</feature>
<feature type="transmembrane region" description="Helical" evidence="5">
    <location>
        <begin position="226"/>
        <end position="246"/>
    </location>
</feature>
<dbReference type="SUPFAM" id="SSF103473">
    <property type="entry name" value="MFS general substrate transporter"/>
    <property type="match status" value="1"/>
</dbReference>
<evidence type="ECO:0000313" key="7">
    <source>
        <dbReference type="EMBL" id="MBO1901376.1"/>
    </source>
</evidence>
<comment type="caution">
    <text evidence="7">The sequence shown here is derived from an EMBL/GenBank/DDBJ whole genome shotgun (WGS) entry which is preliminary data.</text>
</comment>
<evidence type="ECO:0000313" key="8">
    <source>
        <dbReference type="Proteomes" id="UP000664382"/>
    </source>
</evidence>
<dbReference type="GO" id="GO:0022857">
    <property type="term" value="F:transmembrane transporter activity"/>
    <property type="evidence" value="ECO:0007669"/>
    <property type="project" value="InterPro"/>
</dbReference>
<dbReference type="EMBL" id="JAGDYM010000005">
    <property type="protein sequence ID" value="MBO1901376.1"/>
    <property type="molecule type" value="Genomic_DNA"/>
</dbReference>
<keyword evidence="3 5" id="KW-1133">Transmembrane helix</keyword>
<evidence type="ECO:0000256" key="4">
    <source>
        <dbReference type="ARBA" id="ARBA00023136"/>
    </source>
</evidence>
<dbReference type="PROSITE" id="PS50850">
    <property type="entry name" value="MFS"/>
    <property type="match status" value="1"/>
</dbReference>
<accession>A0A939S7V2</accession>
<keyword evidence="8" id="KW-1185">Reference proteome</keyword>
<dbReference type="PANTHER" id="PTHR42718:SF39">
    <property type="entry name" value="ACTINORHODIN TRANSPORTER-RELATED"/>
    <property type="match status" value="1"/>
</dbReference>
<organism evidence="7 8">
    <name type="scientific">Leucobacter weissii</name>
    <dbReference type="NCBI Taxonomy" id="1983706"/>
    <lineage>
        <taxon>Bacteria</taxon>
        <taxon>Bacillati</taxon>
        <taxon>Actinomycetota</taxon>
        <taxon>Actinomycetes</taxon>
        <taxon>Micrococcales</taxon>
        <taxon>Microbacteriaceae</taxon>
        <taxon>Leucobacter</taxon>
    </lineage>
</organism>
<evidence type="ECO:0000256" key="1">
    <source>
        <dbReference type="ARBA" id="ARBA00004651"/>
    </source>
</evidence>
<dbReference type="Gene3D" id="1.20.1250.20">
    <property type="entry name" value="MFS general substrate transporter like domains"/>
    <property type="match status" value="1"/>
</dbReference>
<comment type="subcellular location">
    <subcellularLocation>
        <location evidence="1">Cell membrane</location>
        <topology evidence="1">Multi-pass membrane protein</topology>
    </subcellularLocation>
</comment>
<name>A0A939S7V2_9MICO</name>
<feature type="transmembrane region" description="Helical" evidence="5">
    <location>
        <begin position="104"/>
        <end position="121"/>
    </location>
</feature>
<dbReference type="PANTHER" id="PTHR42718">
    <property type="entry name" value="MAJOR FACILITATOR SUPERFAMILY MULTIDRUG TRANSPORTER MFSC"/>
    <property type="match status" value="1"/>
</dbReference>
<dbReference type="RefSeq" id="WP_208096901.1">
    <property type="nucleotide sequence ID" value="NZ_JAGDYM010000005.1"/>
</dbReference>
<feature type="domain" description="Major facilitator superfamily (MFS) profile" evidence="6">
    <location>
        <begin position="9"/>
        <end position="458"/>
    </location>
</feature>
<feature type="transmembrane region" description="Helical" evidence="5">
    <location>
        <begin position="267"/>
        <end position="294"/>
    </location>
</feature>
<dbReference type="InterPro" id="IPR020846">
    <property type="entry name" value="MFS_dom"/>
</dbReference>
<dbReference type="InterPro" id="IPR036259">
    <property type="entry name" value="MFS_trans_sf"/>
</dbReference>
<keyword evidence="2 5" id="KW-0812">Transmembrane</keyword>
<dbReference type="GO" id="GO:0005886">
    <property type="term" value="C:plasma membrane"/>
    <property type="evidence" value="ECO:0007669"/>
    <property type="project" value="UniProtKB-SubCell"/>
</dbReference>
<dbReference type="InterPro" id="IPR011701">
    <property type="entry name" value="MFS"/>
</dbReference>
<feature type="transmembrane region" description="Helical" evidence="5">
    <location>
        <begin position="204"/>
        <end position="220"/>
    </location>
</feature>
<feature type="transmembrane region" description="Helical" evidence="5">
    <location>
        <begin position="435"/>
        <end position="455"/>
    </location>
</feature>
<evidence type="ECO:0000256" key="2">
    <source>
        <dbReference type="ARBA" id="ARBA00022692"/>
    </source>
</evidence>
<evidence type="ECO:0000256" key="3">
    <source>
        <dbReference type="ARBA" id="ARBA00022989"/>
    </source>
</evidence>
<dbReference type="Gene3D" id="1.20.1720.10">
    <property type="entry name" value="Multidrug resistance protein D"/>
    <property type="match status" value="1"/>
</dbReference>
<dbReference type="AlphaFoldDB" id="A0A939S7V2"/>
<reference evidence="7" key="1">
    <citation type="submission" date="2021-03" db="EMBL/GenBank/DDBJ databases">
        <title>Leucobacter chromiisoli sp. nov., isolated from chromium-containing soil of chemical plant.</title>
        <authorList>
            <person name="Xu Z."/>
        </authorList>
    </citation>
    <scope>NUCLEOTIDE SEQUENCE</scope>
    <source>
        <strain evidence="7">S27</strain>
    </source>
</reference>
<feature type="transmembrane region" description="Helical" evidence="5">
    <location>
        <begin position="133"/>
        <end position="157"/>
    </location>
</feature>
<feature type="transmembrane region" description="Helical" evidence="5">
    <location>
        <begin position="300"/>
        <end position="318"/>
    </location>
</feature>
<feature type="transmembrane region" description="Helical" evidence="5">
    <location>
        <begin position="163"/>
        <end position="184"/>
    </location>
</feature>
<protein>
    <submittedName>
        <fullName evidence="7">MFS transporter</fullName>
    </submittedName>
</protein>
<sequence length="462" mass="46079">MTDRGGSAALWCCVGAGFATLVDSAVIAYAAPAVTAGLAGSASDVQWFLASYSLTFGLGLVPAGRLGDAYGRRGLLLAGLALFLLGALLSAAAPGIALLVGGRLVQGLGAGFISAQVLGLIQDRYAGSGRVRALGAYTAAGAAAAVAGPILAGAALLALPPELAWRAILLLPAPFIAATMWVAWRRLPGDAAPAVTRVSLDLPGIALLGALVVVVTLPAVEPGLPASALPALAGAVVGLGLGLVWWERRYRASGRMPLFAPPLMRSTGFLAGNLVALLWFGSLLASTTAATIYLLQELGVPALALALILLPSALARMIAARFSSRVFTRLGPSAVTFAVGAEAAGLGVLALATTALGGWAFASVLAAVQTALGVCSGLGEPAIRAVTLGHAPRGMSGVAASFLQLTQRLAATFMVALATGLLLADGVSAPSLRDVLLLCGALTAASALASGLPAFRARSSAR</sequence>
<feature type="transmembrane region" description="Helical" evidence="5">
    <location>
        <begin position="400"/>
        <end position="423"/>
    </location>
</feature>
<keyword evidence="4 5" id="KW-0472">Membrane</keyword>
<gene>
    <name evidence="7" type="ORF">J4H92_05370</name>
</gene>
<evidence type="ECO:0000256" key="5">
    <source>
        <dbReference type="SAM" id="Phobius"/>
    </source>
</evidence>
<dbReference type="Proteomes" id="UP000664382">
    <property type="component" value="Unassembled WGS sequence"/>
</dbReference>
<proteinExistence type="predicted"/>